<dbReference type="InterPro" id="IPR040198">
    <property type="entry name" value="Fido_containing"/>
</dbReference>
<dbReference type="PANTHER" id="PTHR13504">
    <property type="entry name" value="FIDO DOMAIN-CONTAINING PROTEIN DDB_G0283145"/>
    <property type="match status" value="1"/>
</dbReference>
<accession>A0A1J5P215</accession>
<sequence length="308" mass="35132">MESLVRMYREAESKYTPEVKSAWLHHRFTQIHPFQDGNGRVARALASLVFLREGLFPLVVRESDRKEYIGALETADAGNLSPLVSFFARRQRDSVLKALGLEQQVQQSKYADQIINSALEVLKSKFAKEKQRVSVVFDHADKLFAIIDSKFKSLATTLDGQLRLLTPPQLKQKYQARTNAADNSSPQRHYFQKQIVETANHFDYFANFDRYRSWVRLTLTTGQEFDYVITIHGYGPGDSGILAASAFTYLKVPREDGGTETVNVHPAATDLFQFNYAESYDSTQKRFAEWLESSLAIALAEWKRSLQS</sequence>
<dbReference type="PROSITE" id="PS51459">
    <property type="entry name" value="FIDO"/>
    <property type="match status" value="1"/>
</dbReference>
<gene>
    <name evidence="2" type="ORF">GALL_533380</name>
</gene>
<dbReference type="InterPro" id="IPR003812">
    <property type="entry name" value="Fido"/>
</dbReference>
<comment type="caution">
    <text evidence="2">The sequence shown here is derived from an EMBL/GenBank/DDBJ whole genome shotgun (WGS) entry which is preliminary data.</text>
</comment>
<feature type="domain" description="Fido" evidence="1">
    <location>
        <begin position="1"/>
        <end position="89"/>
    </location>
</feature>
<evidence type="ECO:0000313" key="2">
    <source>
        <dbReference type="EMBL" id="OIQ65106.1"/>
    </source>
</evidence>
<dbReference type="AlphaFoldDB" id="A0A1J5P215"/>
<name>A0A1J5P215_9ZZZZ</name>
<reference evidence="2" key="1">
    <citation type="submission" date="2016-10" db="EMBL/GenBank/DDBJ databases">
        <title>Sequence of Gallionella enrichment culture.</title>
        <authorList>
            <person name="Poehlein A."/>
            <person name="Muehling M."/>
            <person name="Daniel R."/>
        </authorList>
    </citation>
    <scope>NUCLEOTIDE SEQUENCE</scope>
</reference>
<dbReference type="EMBL" id="MLJW01007586">
    <property type="protein sequence ID" value="OIQ65106.1"/>
    <property type="molecule type" value="Genomic_DNA"/>
</dbReference>
<dbReference type="Pfam" id="PF02661">
    <property type="entry name" value="Fic"/>
    <property type="match status" value="1"/>
</dbReference>
<dbReference type="PANTHER" id="PTHR13504:SF38">
    <property type="entry name" value="FIDO DOMAIN-CONTAINING PROTEIN"/>
    <property type="match status" value="1"/>
</dbReference>
<dbReference type="Gene3D" id="1.10.3290.10">
    <property type="entry name" value="Fido-like domain"/>
    <property type="match status" value="1"/>
</dbReference>
<organism evidence="2">
    <name type="scientific">mine drainage metagenome</name>
    <dbReference type="NCBI Taxonomy" id="410659"/>
    <lineage>
        <taxon>unclassified sequences</taxon>
        <taxon>metagenomes</taxon>
        <taxon>ecological metagenomes</taxon>
    </lineage>
</organism>
<proteinExistence type="predicted"/>
<dbReference type="SUPFAM" id="SSF140931">
    <property type="entry name" value="Fic-like"/>
    <property type="match status" value="1"/>
</dbReference>
<dbReference type="InterPro" id="IPR036597">
    <property type="entry name" value="Fido-like_dom_sf"/>
</dbReference>
<protein>
    <submittedName>
        <fullName evidence="2">Fic/DOC family protein</fullName>
    </submittedName>
</protein>
<evidence type="ECO:0000259" key="1">
    <source>
        <dbReference type="PROSITE" id="PS51459"/>
    </source>
</evidence>